<dbReference type="EMBL" id="LATX01001611">
    <property type="protein sequence ID" value="KTB40092.1"/>
    <property type="molecule type" value="Genomic_DNA"/>
</dbReference>
<feature type="compositionally biased region" description="Basic residues" evidence="1">
    <location>
        <begin position="476"/>
        <end position="485"/>
    </location>
</feature>
<comment type="caution">
    <text evidence="2">The sequence shown here is derived from an EMBL/GenBank/DDBJ whole genome shotgun (WGS) entry which is preliminary data.</text>
</comment>
<feature type="region of interest" description="Disordered" evidence="1">
    <location>
        <begin position="388"/>
        <end position="424"/>
    </location>
</feature>
<gene>
    <name evidence="2" type="ORF">WG66_7374</name>
</gene>
<feature type="compositionally biased region" description="Polar residues" evidence="1">
    <location>
        <begin position="459"/>
        <end position="472"/>
    </location>
</feature>
<feature type="region of interest" description="Disordered" evidence="1">
    <location>
        <begin position="436"/>
        <end position="493"/>
    </location>
</feature>
<feature type="region of interest" description="Disordered" evidence="1">
    <location>
        <begin position="1"/>
        <end position="26"/>
    </location>
</feature>
<reference evidence="2 3" key="1">
    <citation type="submission" date="2015-12" db="EMBL/GenBank/DDBJ databases">
        <title>Draft genome sequence of Moniliophthora roreri, the causal agent of frosty pod rot of cacao.</title>
        <authorList>
            <person name="Aime M.C."/>
            <person name="Diaz-Valderrama J.R."/>
            <person name="Kijpornyongpan T."/>
            <person name="Phillips-Mora W."/>
        </authorList>
    </citation>
    <scope>NUCLEOTIDE SEQUENCE [LARGE SCALE GENOMIC DNA]</scope>
    <source>
        <strain evidence="2 3">MCA 2952</strain>
    </source>
</reference>
<name>A0A0W0FUV1_MONRR</name>
<feature type="region of interest" description="Disordered" evidence="1">
    <location>
        <begin position="212"/>
        <end position="241"/>
    </location>
</feature>
<evidence type="ECO:0000313" key="2">
    <source>
        <dbReference type="EMBL" id="KTB40092.1"/>
    </source>
</evidence>
<protein>
    <submittedName>
        <fullName evidence="2">Uncharacterized protein</fullName>
    </submittedName>
</protein>
<accession>A0A0W0FUV1</accession>
<organism evidence="2 3">
    <name type="scientific">Moniliophthora roreri</name>
    <name type="common">Frosty pod rot fungus</name>
    <name type="synonym">Monilia roreri</name>
    <dbReference type="NCBI Taxonomy" id="221103"/>
    <lineage>
        <taxon>Eukaryota</taxon>
        <taxon>Fungi</taxon>
        <taxon>Dikarya</taxon>
        <taxon>Basidiomycota</taxon>
        <taxon>Agaricomycotina</taxon>
        <taxon>Agaricomycetes</taxon>
        <taxon>Agaricomycetidae</taxon>
        <taxon>Agaricales</taxon>
        <taxon>Marasmiineae</taxon>
        <taxon>Marasmiaceae</taxon>
        <taxon>Moniliophthora</taxon>
    </lineage>
</organism>
<dbReference type="Proteomes" id="UP000054988">
    <property type="component" value="Unassembled WGS sequence"/>
</dbReference>
<proteinExistence type="predicted"/>
<feature type="region of interest" description="Disordered" evidence="1">
    <location>
        <begin position="605"/>
        <end position="636"/>
    </location>
</feature>
<feature type="compositionally biased region" description="Acidic residues" evidence="1">
    <location>
        <begin position="14"/>
        <end position="23"/>
    </location>
</feature>
<dbReference type="AlphaFoldDB" id="A0A0W0FUV1"/>
<feature type="compositionally biased region" description="Basic residues" evidence="1">
    <location>
        <begin position="400"/>
        <end position="410"/>
    </location>
</feature>
<evidence type="ECO:0000313" key="3">
    <source>
        <dbReference type="Proteomes" id="UP000054988"/>
    </source>
</evidence>
<dbReference type="eggNOG" id="KOG1601">
    <property type="taxonomic scope" value="Eukaryota"/>
</dbReference>
<feature type="compositionally biased region" description="Low complexity" evidence="1">
    <location>
        <begin position="216"/>
        <end position="241"/>
    </location>
</feature>
<evidence type="ECO:0000256" key="1">
    <source>
        <dbReference type="SAM" id="MobiDB-lite"/>
    </source>
</evidence>
<feature type="compositionally biased region" description="Polar residues" evidence="1">
    <location>
        <begin position="618"/>
        <end position="636"/>
    </location>
</feature>
<sequence>MSRQNQSIKLPIIGDDDSSEGEEGPLKSIPESLVLLQSLRQSREKILSSFFTKFSGKQHKKTTNPTPILPHTIQSRGKCDLSIGPHVFHDTVIYEVHYLQTQAQQPQQSQPRQWQSYYPNSNYQAAPVASASTAQSQLQIPTDTVPSSQPAPMMSALTITPEVVNQVNLAASTNPTLANLLQLAAAGKASTEQLKTLGLLIQSLAANAYTTPVQPPSTNSPATSSTSASTTTLSTSTALPTQAQAPNLKPFDVVFEFRENISERWIMPRGLADFSTVSSMPNSAYSSSMSSDNSILITTIAPKTQGENSTGNEELTTIHISKAPWTIRDTVQRWAGGCVDEETQAILDKLKTEQRHGASSVKLAHQIAEDSPLLAQLQAITAPPYTLKSIKPTGNTTTTTRKRATTRKPKATPAPPVPSPAVPLPPEAAVAATITPTIIPTPPPPTTDVAASASPMANVATSTSSLPTSNTEPLPKKQRQPRQPKARQPQTPRAPIIIKCLSCGMTDVPLLMGGRFCRPCVSAGKANAEIPQVASSRGQGMSSYRTSTATTPAWVASASATLSTIPSTSPTTGDLGAGLPATSAPNTTTVPVTPVIFGDVASNEQMSEGSASGEVLATTRTSSMQSGQNDTEMTGA</sequence>
<feature type="compositionally biased region" description="Pro residues" evidence="1">
    <location>
        <begin position="412"/>
        <end position="424"/>
    </location>
</feature>